<dbReference type="SMART" id="SM00267">
    <property type="entry name" value="GGDEF"/>
    <property type="match status" value="1"/>
</dbReference>
<dbReference type="CDD" id="cd01949">
    <property type="entry name" value="GGDEF"/>
    <property type="match status" value="1"/>
</dbReference>
<dbReference type="GO" id="GO:0043709">
    <property type="term" value="P:cell adhesion involved in single-species biofilm formation"/>
    <property type="evidence" value="ECO:0007669"/>
    <property type="project" value="TreeGrafter"/>
</dbReference>
<proteinExistence type="predicted"/>
<dbReference type="PROSITE" id="PS50887">
    <property type="entry name" value="GGDEF"/>
    <property type="match status" value="1"/>
</dbReference>
<feature type="transmembrane region" description="Helical" evidence="1">
    <location>
        <begin position="95"/>
        <end position="114"/>
    </location>
</feature>
<sequence>MDNRSVTSRMDSVRRWWMLPDHFDWVTGYLRSRGMMVAARTILSVMVGSLALVPILLVFSNFGPKSTIGVVVSWLAGIGGWATMLPYVQRWPTRVQSLVVSYIATACVAAICLVQSDPTIALVGCFGFVTPAAYVAFLHTSRYTAYVFAAAVAVGAIAATRLASSGQLVGALALLWFVIVLNAVIPFGVQTIVHALGVDVVRSEWDPLTGLLTRRAFYQRLSTLVAGDQPADRNLLVAVIDLDRFKNLNDTQGHAAGDRALIAVGRALSRSSDDDALVGRTGGEEFVVATVSASANPTQPAMRLLSAIEKAAPLTASVGTASVPLMRLRVTGWRAGIDEAITAADAAMYDAKRAGGNQVRHRELPMTADDDPS</sequence>
<accession>A0A5Q5BS56</accession>
<evidence type="ECO:0000313" key="3">
    <source>
        <dbReference type="EMBL" id="ABG11312.1"/>
    </source>
</evidence>
<feature type="domain" description="GGDEF" evidence="2">
    <location>
        <begin position="233"/>
        <end position="364"/>
    </location>
</feature>
<feature type="transmembrane region" description="Helical" evidence="1">
    <location>
        <begin position="41"/>
        <end position="62"/>
    </location>
</feature>
<feature type="transmembrane region" description="Helical" evidence="1">
    <location>
        <begin position="169"/>
        <end position="189"/>
    </location>
</feature>
<keyword evidence="1" id="KW-1133">Transmembrane helix</keyword>
<dbReference type="PANTHER" id="PTHR45138:SF9">
    <property type="entry name" value="DIGUANYLATE CYCLASE DGCM-RELATED"/>
    <property type="match status" value="1"/>
</dbReference>
<dbReference type="SUPFAM" id="SSF55073">
    <property type="entry name" value="Nucleotide cyclase"/>
    <property type="match status" value="1"/>
</dbReference>
<dbReference type="GO" id="GO:1902201">
    <property type="term" value="P:negative regulation of bacterial-type flagellum-dependent cell motility"/>
    <property type="evidence" value="ECO:0007669"/>
    <property type="project" value="TreeGrafter"/>
</dbReference>
<protein>
    <submittedName>
        <fullName evidence="3">Diguanylate cyclase</fullName>
    </submittedName>
</protein>
<dbReference type="PANTHER" id="PTHR45138">
    <property type="entry name" value="REGULATORY COMPONENTS OF SENSORY TRANSDUCTION SYSTEM"/>
    <property type="match status" value="1"/>
</dbReference>
<dbReference type="GO" id="GO:0052621">
    <property type="term" value="F:diguanylate cyclase activity"/>
    <property type="evidence" value="ECO:0007669"/>
    <property type="project" value="TreeGrafter"/>
</dbReference>
<dbReference type="Pfam" id="PF00990">
    <property type="entry name" value="GGDEF"/>
    <property type="match status" value="1"/>
</dbReference>
<dbReference type="EMBL" id="CP000384">
    <property type="protein sequence ID" value="ABG11312.1"/>
    <property type="molecule type" value="Genomic_DNA"/>
</dbReference>
<dbReference type="GO" id="GO:0005886">
    <property type="term" value="C:plasma membrane"/>
    <property type="evidence" value="ECO:0007669"/>
    <property type="project" value="TreeGrafter"/>
</dbReference>
<dbReference type="InterPro" id="IPR029787">
    <property type="entry name" value="Nucleotide_cyclase"/>
</dbReference>
<gene>
    <name evidence="3" type="ordered locus">Mmcs_5210</name>
</gene>
<organism evidence="3">
    <name type="scientific">Mycobacterium sp. (strain MCS)</name>
    <dbReference type="NCBI Taxonomy" id="164756"/>
    <lineage>
        <taxon>Bacteria</taxon>
        <taxon>Bacillati</taxon>
        <taxon>Actinomycetota</taxon>
        <taxon>Actinomycetes</taxon>
        <taxon>Mycobacteriales</taxon>
        <taxon>Mycobacteriaceae</taxon>
        <taxon>Mycobacterium</taxon>
    </lineage>
</organism>
<dbReference type="NCBIfam" id="TIGR00254">
    <property type="entry name" value="GGDEF"/>
    <property type="match status" value="1"/>
</dbReference>
<feature type="transmembrane region" description="Helical" evidence="1">
    <location>
        <begin position="120"/>
        <end position="138"/>
    </location>
</feature>
<dbReference type="Gene3D" id="3.30.70.270">
    <property type="match status" value="1"/>
</dbReference>
<evidence type="ECO:0000259" key="2">
    <source>
        <dbReference type="PROSITE" id="PS50887"/>
    </source>
</evidence>
<dbReference type="AlphaFoldDB" id="A0A5Q5BS56"/>
<dbReference type="InterPro" id="IPR050469">
    <property type="entry name" value="Diguanylate_Cyclase"/>
</dbReference>
<feature type="transmembrane region" description="Helical" evidence="1">
    <location>
        <begin position="145"/>
        <end position="163"/>
    </location>
</feature>
<reference evidence="3" key="1">
    <citation type="submission" date="2006-06" db="EMBL/GenBank/DDBJ databases">
        <title>Complete sequence of chromosome of Mycobacterium sp. MCS.</title>
        <authorList>
            <consortium name="US DOE Joint Genome Institute"/>
            <person name="Copeland A."/>
            <person name="Lucas S."/>
            <person name="Lapidus A."/>
            <person name="Barry K."/>
            <person name="Detter J.C."/>
            <person name="Glavina del Rio T."/>
            <person name="Hammon N."/>
            <person name="Israni S."/>
            <person name="Dalin E."/>
            <person name="Tice H."/>
            <person name="Pitluck S."/>
            <person name="Martinez M."/>
            <person name="Schmutz J."/>
            <person name="Larimer F."/>
            <person name="Land M."/>
            <person name="Hauser L."/>
            <person name="Kyrpides N."/>
            <person name="Kim E."/>
            <person name="Miller C.D."/>
            <person name="Hughes J.E."/>
            <person name="Anderson A.J."/>
            <person name="Sims R.C."/>
            <person name="Richardson P."/>
        </authorList>
    </citation>
    <scope>NUCLEOTIDE SEQUENCE [LARGE SCALE GENOMIC DNA]</scope>
    <source>
        <strain evidence="3">MCS</strain>
    </source>
</reference>
<dbReference type="InterPro" id="IPR000160">
    <property type="entry name" value="GGDEF_dom"/>
</dbReference>
<dbReference type="InterPro" id="IPR043128">
    <property type="entry name" value="Rev_trsase/Diguanyl_cyclase"/>
</dbReference>
<feature type="transmembrane region" description="Helical" evidence="1">
    <location>
        <begin position="68"/>
        <end position="88"/>
    </location>
</feature>
<name>A0A5Q5BS56_MYCSS</name>
<dbReference type="KEGG" id="mmc:Mmcs_5210"/>
<keyword evidence="1" id="KW-0472">Membrane</keyword>
<keyword evidence="1" id="KW-0812">Transmembrane</keyword>
<evidence type="ECO:0000256" key="1">
    <source>
        <dbReference type="SAM" id="Phobius"/>
    </source>
</evidence>